<dbReference type="HAMAP" id="MF_04110">
    <property type="entry name" value="ENDOLYSIN_T4"/>
    <property type="match status" value="1"/>
</dbReference>
<dbReference type="GO" id="GO:0009253">
    <property type="term" value="P:peptidoglycan catabolic process"/>
    <property type="evidence" value="ECO:0007669"/>
    <property type="project" value="UniProtKB-UniRule"/>
</dbReference>
<comment type="similarity">
    <text evidence="9 10">Belongs to the glycosyl hydrolase 24 family.</text>
</comment>
<keyword evidence="9" id="KW-1035">Host cytoplasm</keyword>
<comment type="function">
    <text evidence="9">Endolysin with lysozyme activity that degrades host peptidoglycans and participates with the holin and spanin proteins in the sequential events which lead to the programmed host cell lysis releasing the mature viral particles. Once the holin has permeabilized the host cell membrane, the endolysin can reach the periplasm and break down the peptidoglycan layer.</text>
</comment>
<keyword evidence="6 9" id="KW-0204">Cytolysis</keyword>
<keyword evidence="2 9" id="KW-0929">Antimicrobial</keyword>
<dbReference type="EMBL" id="KT949345">
    <property type="protein sequence ID" value="ALP47763.1"/>
    <property type="molecule type" value="Genomic_DNA"/>
</dbReference>
<proteinExistence type="inferred from homology"/>
<organism evidence="11 12">
    <name type="scientific">Aeromonas phage Ahp1</name>
    <dbReference type="NCBI Taxonomy" id="1747286"/>
    <lineage>
        <taxon>Viruses</taxon>
        <taxon>Duplodnaviria</taxon>
        <taxon>Heunggongvirae</taxon>
        <taxon>Uroviricota</taxon>
        <taxon>Caudoviricetes</taxon>
        <taxon>Autographivirales</taxon>
        <taxon>Autonotataviridae</taxon>
        <taxon>Melnykvirinae</taxon>
        <taxon>Ahphunavirus</taxon>
        <taxon>Ahphunavirus Ahp1</taxon>
    </lineage>
</organism>
<evidence type="ECO:0000256" key="2">
    <source>
        <dbReference type="ARBA" id="ARBA00022529"/>
    </source>
</evidence>
<comment type="catalytic activity">
    <reaction evidence="1 9 10">
        <text>Hydrolysis of (1-&gt;4)-beta-linkages between N-acetylmuramic acid and N-acetyl-D-glucosamine residues in a peptidoglycan and between N-acetyl-D-glucosamine residues in chitodextrins.</text>
        <dbReference type="EC" id="3.2.1.17"/>
    </reaction>
</comment>
<evidence type="ECO:0000256" key="3">
    <source>
        <dbReference type="ARBA" id="ARBA00022612"/>
    </source>
</evidence>
<name>A0A1S5Q8G1_9CAUD</name>
<evidence type="ECO:0000256" key="4">
    <source>
        <dbReference type="ARBA" id="ARBA00022638"/>
    </source>
</evidence>
<evidence type="ECO:0000313" key="11">
    <source>
        <dbReference type="EMBL" id="ALP47763.1"/>
    </source>
</evidence>
<dbReference type="PANTHER" id="PTHR38107">
    <property type="match status" value="1"/>
</dbReference>
<feature type="active site" description="Proton donor/acceptor" evidence="9">
    <location>
        <position position="42"/>
    </location>
</feature>
<evidence type="ECO:0000256" key="6">
    <source>
        <dbReference type="ARBA" id="ARBA00022852"/>
    </source>
</evidence>
<keyword evidence="8 9" id="KW-0326">Glycosidase</keyword>
<feature type="active site" description="Proton donor/acceptor" evidence="9">
    <location>
        <position position="51"/>
    </location>
</feature>
<dbReference type="Pfam" id="PF00959">
    <property type="entry name" value="Phage_lysozyme"/>
    <property type="match status" value="1"/>
</dbReference>
<evidence type="ECO:0000313" key="12">
    <source>
        <dbReference type="Proteomes" id="UP000230040"/>
    </source>
</evidence>
<keyword evidence="12" id="KW-1185">Reference proteome</keyword>
<reference evidence="11 12" key="1">
    <citation type="journal article" date="2016" name="PLoS ONE">
        <title>Genomic Characterization of the Novel Aeromonas hydrophila Phage Ahp1 Suggests the Derivation of a New Subgroup from phiKMV-Like Family.</title>
        <authorList>
            <person name="Wang J.B."/>
            <person name="Lin N.T."/>
            <person name="Tseng Y.H."/>
            <person name="Weng S.F."/>
        </authorList>
    </citation>
    <scope>NUCLEOTIDE SEQUENCE [LARGE SCALE GENOMIC DNA]</scope>
</reference>
<dbReference type="PANTHER" id="PTHR38107:SF4">
    <property type="entry name" value="LYSOZYME"/>
    <property type="match status" value="1"/>
</dbReference>
<dbReference type="GO" id="GO:0030430">
    <property type="term" value="C:host cell cytoplasm"/>
    <property type="evidence" value="ECO:0007669"/>
    <property type="project" value="UniProtKB-SubCell"/>
</dbReference>
<dbReference type="Proteomes" id="UP000230040">
    <property type="component" value="Segment"/>
</dbReference>
<evidence type="ECO:0000256" key="1">
    <source>
        <dbReference type="ARBA" id="ARBA00000632"/>
    </source>
</evidence>
<dbReference type="EC" id="3.2.1.17" evidence="9"/>
<keyword evidence="5 9" id="KW-0378">Hydrolase</keyword>
<accession>A0A1S5Q8G1</accession>
<keyword evidence="3 9" id="KW-1188">Viral release from host cell</keyword>
<gene>
    <name evidence="11" type="ORF">Ahp1_45</name>
</gene>
<dbReference type="Gene3D" id="1.10.530.40">
    <property type="match status" value="1"/>
</dbReference>
<keyword evidence="7 9" id="KW-0578">Host cell lysis by virus</keyword>
<dbReference type="GO" id="GO:0044659">
    <property type="term" value="P:viral release from host cell by cytolysis"/>
    <property type="evidence" value="ECO:0007669"/>
    <property type="project" value="UniProtKB-UniRule"/>
</dbReference>
<dbReference type="InterPro" id="IPR023347">
    <property type="entry name" value="Lysozyme_dom_sf"/>
</dbReference>
<evidence type="ECO:0000256" key="8">
    <source>
        <dbReference type="ARBA" id="ARBA00023295"/>
    </source>
</evidence>
<evidence type="ECO:0000256" key="7">
    <source>
        <dbReference type="ARBA" id="ARBA00023142"/>
    </source>
</evidence>
<dbReference type="SUPFAM" id="SSF53955">
    <property type="entry name" value="Lysozyme-like"/>
    <property type="match status" value="1"/>
</dbReference>
<dbReference type="InterPro" id="IPR034690">
    <property type="entry name" value="Endolysin_T4_type"/>
</dbReference>
<dbReference type="InterPro" id="IPR002196">
    <property type="entry name" value="Glyco_hydro_24"/>
</dbReference>
<dbReference type="InterPro" id="IPR051018">
    <property type="entry name" value="Bacteriophage_GH24"/>
</dbReference>
<dbReference type="GO" id="GO:0003796">
    <property type="term" value="F:lysozyme activity"/>
    <property type="evidence" value="ECO:0007669"/>
    <property type="project" value="UniProtKB-UniRule"/>
</dbReference>
<comment type="subcellular location">
    <subcellularLocation>
        <location evidence="9">Host cytoplasm</location>
    </subcellularLocation>
    <text evidence="9">The endolysin is cytoplasmic, but can reach the periplasmic space with the help of the holins which disrupt the host cell membrane.</text>
</comment>
<evidence type="ECO:0000256" key="10">
    <source>
        <dbReference type="RuleBase" id="RU003788"/>
    </source>
</evidence>
<dbReference type="GO" id="GO:0016998">
    <property type="term" value="P:cell wall macromolecule catabolic process"/>
    <property type="evidence" value="ECO:0007669"/>
    <property type="project" value="InterPro"/>
</dbReference>
<dbReference type="GO" id="GO:0042742">
    <property type="term" value="P:defense response to bacterium"/>
    <property type="evidence" value="ECO:0007669"/>
    <property type="project" value="UniProtKB-KW"/>
</dbReference>
<dbReference type="InterPro" id="IPR023346">
    <property type="entry name" value="Lysozyme-like_dom_sf"/>
</dbReference>
<dbReference type="CDD" id="cd16901">
    <property type="entry name" value="lyz_P1"/>
    <property type="match status" value="1"/>
</dbReference>
<evidence type="ECO:0000256" key="9">
    <source>
        <dbReference type="HAMAP-Rule" id="MF_04110"/>
    </source>
</evidence>
<sequence length="180" mass="19809">MSTIQKSVVGCSVAAALGLVASLFPNELRTSTEGLALIGKWESCTLTAYRDIVRVPTIGIGSTKGVCMGQVIDLKEVAYRFKEDVKEAEQCVDRWFNGKRMPGPVFDATVSLVYNNGCYGTRWNRKANRATQIASYASQQNWGRVCYHLGDFINAGGKPSKGLINRRTGEQAWCLTGVRY</sequence>
<evidence type="ECO:0000256" key="5">
    <source>
        <dbReference type="ARBA" id="ARBA00022801"/>
    </source>
</evidence>
<keyword evidence="4 9" id="KW-0081">Bacteriolytic enzyme</keyword>
<protein>
    <recommendedName>
        <fullName evidence="9">Endolysin</fullName>
        <ecNumber evidence="9">3.2.1.17</ecNumber>
    </recommendedName>
    <alternativeName>
        <fullName evidence="9">Lysis protein</fullName>
    </alternativeName>
    <alternativeName>
        <fullName evidence="9">Lysozyme</fullName>
    </alternativeName>
    <alternativeName>
        <fullName evidence="9">Muramidase</fullName>
    </alternativeName>
</protein>